<dbReference type="Proteomes" id="UP000758611">
    <property type="component" value="Unassembled WGS sequence"/>
</dbReference>
<dbReference type="EMBL" id="JABZRE010000002">
    <property type="protein sequence ID" value="MBF1306430.1"/>
    <property type="molecule type" value="Genomic_DNA"/>
</dbReference>
<dbReference type="RefSeq" id="WP_278477000.1">
    <property type="nucleotide sequence ID" value="NZ_JABZRE010000002.1"/>
</dbReference>
<evidence type="ECO:0000313" key="1">
    <source>
        <dbReference type="EMBL" id="MBF1306430.1"/>
    </source>
</evidence>
<dbReference type="AlphaFoldDB" id="A0A930DZL3"/>
<accession>A0A930DZL3</accession>
<sequence length="330" mass="39158">MLKSLNNDIVNKRNNLLEFIRFFSHEGFDELFEMLLKTPNLSAIPDDQSAKTSIRVKTLLDSLRMNSKNLNDCLYQLNNNRDRIVNELGINLDVSIFLDKETLELSWENNWHLDEQNNFISFSSKLKVASTNIEDLDFSSNNGMKELAKRLQKSAKEFYDSQLKLQLLNLKRSEFRSLEKALLLGFHSPIELQKYLFQFDIDQRSRFHLYLFKEDVIKTHPEFKIFVKSLSYGFSFFERKKLINLLKMSVLQSKSLNMEFFDTKKIFGELIHKMENFLEFNLEDKLNLFINNRKQSNKDYEYESFLFQLKMNKDSGDVSVEEKQPILKIK</sequence>
<reference evidence="1" key="1">
    <citation type="submission" date="2020-04" db="EMBL/GenBank/DDBJ databases">
        <title>Deep metagenomics examines the oral microbiome during advanced dental caries in children, revealing novel taxa and co-occurrences with host molecules.</title>
        <authorList>
            <person name="Baker J.L."/>
            <person name="Morton J.T."/>
            <person name="Dinis M."/>
            <person name="Alvarez R."/>
            <person name="Tran N.C."/>
            <person name="Knight R."/>
            <person name="Edlund A."/>
        </authorList>
    </citation>
    <scope>NUCLEOTIDE SEQUENCE</scope>
    <source>
        <strain evidence="1">JCVI_23_bin.11</strain>
    </source>
</reference>
<name>A0A930DZL3_9FIRM</name>
<gene>
    <name evidence="1" type="ORF">HXM94_01385</name>
</gene>
<protein>
    <submittedName>
        <fullName evidence="1">Uncharacterized protein</fullName>
    </submittedName>
</protein>
<feature type="non-terminal residue" evidence="1">
    <location>
        <position position="330"/>
    </location>
</feature>
<organism evidence="1 2">
    <name type="scientific">Parvimonas micra</name>
    <dbReference type="NCBI Taxonomy" id="33033"/>
    <lineage>
        <taxon>Bacteria</taxon>
        <taxon>Bacillati</taxon>
        <taxon>Bacillota</taxon>
        <taxon>Tissierellia</taxon>
        <taxon>Tissierellales</taxon>
        <taxon>Peptoniphilaceae</taxon>
        <taxon>Parvimonas</taxon>
    </lineage>
</organism>
<evidence type="ECO:0000313" key="2">
    <source>
        <dbReference type="Proteomes" id="UP000758611"/>
    </source>
</evidence>
<proteinExistence type="predicted"/>
<comment type="caution">
    <text evidence="1">The sequence shown here is derived from an EMBL/GenBank/DDBJ whole genome shotgun (WGS) entry which is preliminary data.</text>
</comment>